<organism evidence="1 2">
    <name type="scientific">Tuber melanosporum (strain Mel28)</name>
    <name type="common">Perigord black truffle</name>
    <dbReference type="NCBI Taxonomy" id="656061"/>
    <lineage>
        <taxon>Eukaryota</taxon>
        <taxon>Fungi</taxon>
        <taxon>Dikarya</taxon>
        <taxon>Ascomycota</taxon>
        <taxon>Pezizomycotina</taxon>
        <taxon>Pezizomycetes</taxon>
        <taxon>Pezizales</taxon>
        <taxon>Tuberaceae</taxon>
        <taxon>Tuber</taxon>
    </lineage>
</organism>
<proteinExistence type="predicted"/>
<dbReference type="KEGG" id="tml:GSTUM_00007771001"/>
<gene>
    <name evidence="1" type="ORF">GSTUM_00007771001</name>
</gene>
<evidence type="ECO:0000313" key="1">
    <source>
        <dbReference type="EMBL" id="CAZ83893.1"/>
    </source>
</evidence>
<accession>D5GH68</accession>
<dbReference type="InParanoid" id="D5GH68"/>
<dbReference type="EMBL" id="FN430308">
    <property type="protein sequence ID" value="CAZ83893.1"/>
    <property type="molecule type" value="Genomic_DNA"/>
</dbReference>
<dbReference type="HOGENOM" id="CLU_3435994_0_0_1"/>
<evidence type="ECO:0000313" key="2">
    <source>
        <dbReference type="Proteomes" id="UP000006911"/>
    </source>
</evidence>
<dbReference type="Proteomes" id="UP000006911">
    <property type="component" value="Unassembled WGS sequence"/>
</dbReference>
<keyword evidence="2" id="KW-1185">Reference proteome</keyword>
<name>D5GH68_TUBMM</name>
<reference evidence="1 2" key="1">
    <citation type="journal article" date="2010" name="Nature">
        <title>Perigord black truffle genome uncovers evolutionary origins and mechanisms of symbiosis.</title>
        <authorList>
            <person name="Martin F."/>
            <person name="Kohler A."/>
            <person name="Murat C."/>
            <person name="Balestrini R."/>
            <person name="Coutinho P.M."/>
            <person name="Jaillon O."/>
            <person name="Montanini B."/>
            <person name="Morin E."/>
            <person name="Noel B."/>
            <person name="Percudani R."/>
            <person name="Porcel B."/>
            <person name="Rubini A."/>
            <person name="Amicucci A."/>
            <person name="Amselem J."/>
            <person name="Anthouard V."/>
            <person name="Arcioni S."/>
            <person name="Artiguenave F."/>
            <person name="Aury J.M."/>
            <person name="Ballario P."/>
            <person name="Bolchi A."/>
            <person name="Brenna A."/>
            <person name="Brun A."/>
            <person name="Buee M."/>
            <person name="Cantarel B."/>
            <person name="Chevalier G."/>
            <person name="Couloux A."/>
            <person name="Da Silva C."/>
            <person name="Denoeud F."/>
            <person name="Duplessis S."/>
            <person name="Ghignone S."/>
            <person name="Hilselberger B."/>
            <person name="Iotti M."/>
            <person name="Marcais B."/>
            <person name="Mello A."/>
            <person name="Miranda M."/>
            <person name="Pacioni G."/>
            <person name="Quesneville H."/>
            <person name="Riccioni C."/>
            <person name="Ruotolo R."/>
            <person name="Splivallo R."/>
            <person name="Stocchi V."/>
            <person name="Tisserant E."/>
            <person name="Viscomi A.R."/>
            <person name="Zambonelli A."/>
            <person name="Zampieri E."/>
            <person name="Henrissat B."/>
            <person name="Lebrun M.H."/>
            <person name="Paolocci F."/>
            <person name="Bonfante P."/>
            <person name="Ottonello S."/>
            <person name="Wincker P."/>
        </authorList>
    </citation>
    <scope>NUCLEOTIDE SEQUENCE [LARGE SCALE GENOMIC DNA]</scope>
    <source>
        <strain evidence="1 2">Mel28</strain>
    </source>
</reference>
<sequence>MIFSSDATNVFSC</sequence>
<protein>
    <submittedName>
        <fullName evidence="1">(Perigord truffle) hypothetical protein</fullName>
    </submittedName>
</protein>